<sequence length="240" mass="26440">MATAKTARTKGSATKEKDNNPPKLEESLFHFKSDKFDADAYVRSKCSLNEKDIKQLCCSLLEMKKASAEELRKSVYANYSAFIRTSKEISDLEGELSSIRNFLSTQAALIHGLADGVHIDASSIIAPDNHTENGFSSFDETELSDLEKWASEFPDLLDVLLAERKIDEALDTLDEGDRIVAESKQTKYLSASVLSVLHNAITERRQKLADQLAESANQPSTRGSELRSAIAALKRLGDGP</sequence>
<gene>
    <name evidence="1" type="ORF">MLD38_008034</name>
</gene>
<accession>A0ACB9RU96</accession>
<keyword evidence="2" id="KW-1185">Reference proteome</keyword>
<name>A0ACB9RU96_9MYRT</name>
<organism evidence="1 2">
    <name type="scientific">Melastoma candidum</name>
    <dbReference type="NCBI Taxonomy" id="119954"/>
    <lineage>
        <taxon>Eukaryota</taxon>
        <taxon>Viridiplantae</taxon>
        <taxon>Streptophyta</taxon>
        <taxon>Embryophyta</taxon>
        <taxon>Tracheophyta</taxon>
        <taxon>Spermatophyta</taxon>
        <taxon>Magnoliopsida</taxon>
        <taxon>eudicotyledons</taxon>
        <taxon>Gunneridae</taxon>
        <taxon>Pentapetalae</taxon>
        <taxon>rosids</taxon>
        <taxon>malvids</taxon>
        <taxon>Myrtales</taxon>
        <taxon>Melastomataceae</taxon>
        <taxon>Melastomatoideae</taxon>
        <taxon>Melastomateae</taxon>
        <taxon>Melastoma</taxon>
    </lineage>
</organism>
<evidence type="ECO:0000313" key="2">
    <source>
        <dbReference type="Proteomes" id="UP001057402"/>
    </source>
</evidence>
<comment type="caution">
    <text evidence="1">The sequence shown here is derived from an EMBL/GenBank/DDBJ whole genome shotgun (WGS) entry which is preliminary data.</text>
</comment>
<protein>
    <submittedName>
        <fullName evidence="1">Uncharacterized protein</fullName>
    </submittedName>
</protein>
<dbReference type="Proteomes" id="UP001057402">
    <property type="component" value="Chromosome 3"/>
</dbReference>
<reference evidence="2" key="1">
    <citation type="journal article" date="2023" name="Front. Plant Sci.">
        <title>Chromosomal-level genome assembly of Melastoma candidum provides insights into trichome evolution.</title>
        <authorList>
            <person name="Zhong Y."/>
            <person name="Wu W."/>
            <person name="Sun C."/>
            <person name="Zou P."/>
            <person name="Liu Y."/>
            <person name="Dai S."/>
            <person name="Zhou R."/>
        </authorList>
    </citation>
    <scope>NUCLEOTIDE SEQUENCE [LARGE SCALE GENOMIC DNA]</scope>
</reference>
<evidence type="ECO:0000313" key="1">
    <source>
        <dbReference type="EMBL" id="KAI4382022.1"/>
    </source>
</evidence>
<proteinExistence type="predicted"/>
<dbReference type="EMBL" id="CM042882">
    <property type="protein sequence ID" value="KAI4382022.1"/>
    <property type="molecule type" value="Genomic_DNA"/>
</dbReference>